<comment type="caution">
    <text evidence="3">The sequence shown here is derived from an EMBL/GenBank/DDBJ whole genome shotgun (WGS) entry which is preliminary data.</text>
</comment>
<dbReference type="InterPro" id="IPR041569">
    <property type="entry name" value="AAA_lid_3"/>
</dbReference>
<keyword evidence="4" id="KW-1185">Reference proteome</keyword>
<dbReference type="STRING" id="4540.A0A3L6Q4Z5"/>
<sequence length="162" mass="17571">MSNLSLLLKRPMDFLGADLAAPWNEAAFCALRRYTSLKENSSNTLTASLSAMSSDVLHAQIVTQKVVSLNETDEKALSVNIKKAKMKLQPSAMRKELKSIAQETHGFVGADLAAPWNEAAFCALRRYMSLKENSSNTLTASFSAMSSDDAPCTNSNTKSSES</sequence>
<name>A0A3L6Q4Z5_PANMI</name>
<organism evidence="3 4">
    <name type="scientific">Panicum miliaceum</name>
    <name type="common">Proso millet</name>
    <name type="synonym">Broomcorn millet</name>
    <dbReference type="NCBI Taxonomy" id="4540"/>
    <lineage>
        <taxon>Eukaryota</taxon>
        <taxon>Viridiplantae</taxon>
        <taxon>Streptophyta</taxon>
        <taxon>Embryophyta</taxon>
        <taxon>Tracheophyta</taxon>
        <taxon>Spermatophyta</taxon>
        <taxon>Magnoliopsida</taxon>
        <taxon>Liliopsida</taxon>
        <taxon>Poales</taxon>
        <taxon>Poaceae</taxon>
        <taxon>PACMAD clade</taxon>
        <taxon>Panicoideae</taxon>
        <taxon>Panicodae</taxon>
        <taxon>Paniceae</taxon>
        <taxon>Panicinae</taxon>
        <taxon>Panicum</taxon>
        <taxon>Panicum sect. Panicum</taxon>
    </lineage>
</organism>
<accession>A0A3L6Q4Z5</accession>
<dbReference type="AlphaFoldDB" id="A0A3L6Q4Z5"/>
<dbReference type="Pfam" id="PF17862">
    <property type="entry name" value="AAA_lid_3"/>
    <property type="match status" value="1"/>
</dbReference>
<feature type="domain" description="AAA ATPase AAA+ lid" evidence="2">
    <location>
        <begin position="97"/>
        <end position="131"/>
    </location>
</feature>
<reference evidence="4" key="1">
    <citation type="journal article" date="2019" name="Nat. Commun.">
        <title>The genome of broomcorn millet.</title>
        <authorList>
            <person name="Zou C."/>
            <person name="Miki D."/>
            <person name="Li D."/>
            <person name="Tang Q."/>
            <person name="Xiao L."/>
            <person name="Rajput S."/>
            <person name="Deng P."/>
            <person name="Jia W."/>
            <person name="Huang R."/>
            <person name="Zhang M."/>
            <person name="Sun Y."/>
            <person name="Hu J."/>
            <person name="Fu X."/>
            <person name="Schnable P.S."/>
            <person name="Li F."/>
            <person name="Zhang H."/>
            <person name="Feng B."/>
            <person name="Zhu X."/>
            <person name="Liu R."/>
            <person name="Schnable J.C."/>
            <person name="Zhu J.-K."/>
            <person name="Zhang H."/>
        </authorList>
    </citation>
    <scope>NUCLEOTIDE SEQUENCE [LARGE SCALE GENOMIC DNA]</scope>
</reference>
<feature type="region of interest" description="Disordered" evidence="1">
    <location>
        <begin position="143"/>
        <end position="162"/>
    </location>
</feature>
<dbReference type="Gene3D" id="1.10.8.60">
    <property type="match status" value="1"/>
</dbReference>
<evidence type="ECO:0000259" key="2">
    <source>
        <dbReference type="Pfam" id="PF17862"/>
    </source>
</evidence>
<gene>
    <name evidence="3" type="ORF">C2845_PM17G06170</name>
</gene>
<evidence type="ECO:0000313" key="3">
    <source>
        <dbReference type="EMBL" id="RLM70221.1"/>
    </source>
</evidence>
<dbReference type="EMBL" id="PQIB02000014">
    <property type="protein sequence ID" value="RLM70221.1"/>
    <property type="molecule type" value="Genomic_DNA"/>
</dbReference>
<evidence type="ECO:0000256" key="1">
    <source>
        <dbReference type="SAM" id="MobiDB-lite"/>
    </source>
</evidence>
<protein>
    <recommendedName>
        <fullName evidence="2">AAA ATPase AAA+ lid domain-containing protein</fullName>
    </recommendedName>
</protein>
<dbReference type="Proteomes" id="UP000275267">
    <property type="component" value="Unassembled WGS sequence"/>
</dbReference>
<evidence type="ECO:0000313" key="4">
    <source>
        <dbReference type="Proteomes" id="UP000275267"/>
    </source>
</evidence>
<proteinExistence type="predicted"/>